<protein>
    <submittedName>
        <fullName evidence="1">Uncharacterized protein</fullName>
    </submittedName>
</protein>
<dbReference type="EMBL" id="PXOF01000023">
    <property type="protein sequence ID" value="RGP74122.1"/>
    <property type="molecule type" value="Genomic_DNA"/>
</dbReference>
<accession>A0A395SPZ9</accession>
<evidence type="ECO:0000313" key="1">
    <source>
        <dbReference type="EMBL" id="RGP74122.1"/>
    </source>
</evidence>
<comment type="caution">
    <text evidence="1">The sequence shown here is derived from an EMBL/GenBank/DDBJ whole genome shotgun (WGS) entry which is preliminary data.</text>
</comment>
<dbReference type="Proteomes" id="UP000266152">
    <property type="component" value="Unassembled WGS sequence"/>
</dbReference>
<evidence type="ECO:0000313" key="2">
    <source>
        <dbReference type="Proteomes" id="UP000266152"/>
    </source>
</evidence>
<proteinExistence type="predicted"/>
<gene>
    <name evidence="1" type="ORF">FSPOR_1817</name>
</gene>
<reference evidence="1 2" key="1">
    <citation type="journal article" date="2018" name="PLoS Pathog.">
        <title>Evolution of structural diversity of trichothecenes, a family of toxins produced by plant pathogenic and entomopathogenic fungi.</title>
        <authorList>
            <person name="Proctor R.H."/>
            <person name="McCormick S.P."/>
            <person name="Kim H.S."/>
            <person name="Cardoza R.E."/>
            <person name="Stanley A.M."/>
            <person name="Lindo L."/>
            <person name="Kelly A."/>
            <person name="Brown D.W."/>
            <person name="Lee T."/>
            <person name="Vaughan M.M."/>
            <person name="Alexander N.J."/>
            <person name="Busman M."/>
            <person name="Gutierrez S."/>
        </authorList>
    </citation>
    <scope>NUCLEOTIDE SEQUENCE [LARGE SCALE GENOMIC DNA]</scope>
    <source>
        <strain evidence="1 2">NRRL 3299</strain>
    </source>
</reference>
<dbReference type="STRING" id="5514.A0A395SPZ9"/>
<name>A0A395SPZ9_FUSSP</name>
<sequence length="286" mass="32628">MYDLEFELEALKRFQEVPIGSDAFNLRLIELVVIACHQGGAGAYAVDQGIYKHKLYQDWRDKVLEEKKHEIHGSYQPPVAAFSHRAYQYPEQYPRGIADVAGYWTESKIFGGVVLFDRGEAEDECNSMWIHGDLIGGPKTLYPPTREQFDALVNFLTMPVGGNLECPLPIHGTPINRPRWDPYDAFAHHHIFRDKFEMKLAPEKPGQADIQSSIDWPELEDKRILLSVAQHNPRGEHCVDQDEYAAARERIKNITPSSPVWRLFGNYSSKEALKGQGLSKEHKSLL</sequence>
<keyword evidence="2" id="KW-1185">Reference proteome</keyword>
<organism evidence="1 2">
    <name type="scientific">Fusarium sporotrichioides</name>
    <dbReference type="NCBI Taxonomy" id="5514"/>
    <lineage>
        <taxon>Eukaryota</taxon>
        <taxon>Fungi</taxon>
        <taxon>Dikarya</taxon>
        <taxon>Ascomycota</taxon>
        <taxon>Pezizomycotina</taxon>
        <taxon>Sordariomycetes</taxon>
        <taxon>Hypocreomycetidae</taxon>
        <taxon>Hypocreales</taxon>
        <taxon>Nectriaceae</taxon>
        <taxon>Fusarium</taxon>
    </lineage>
</organism>
<dbReference type="AlphaFoldDB" id="A0A395SPZ9"/>